<dbReference type="STRING" id="1050202.GCA_000384035_03536"/>
<evidence type="ECO:0000256" key="2">
    <source>
        <dbReference type="ARBA" id="ARBA00022723"/>
    </source>
</evidence>
<evidence type="ECO:0000256" key="6">
    <source>
        <dbReference type="RuleBase" id="RU361145"/>
    </source>
</evidence>
<keyword evidence="9" id="KW-1185">Reference proteome</keyword>
<feature type="binding site" evidence="5">
    <location>
        <position position="22"/>
    </location>
    <ligand>
        <name>Fe cation</name>
        <dbReference type="ChEBI" id="CHEBI:24875"/>
        <label>1</label>
    </ligand>
</feature>
<evidence type="ECO:0000256" key="4">
    <source>
        <dbReference type="ARBA" id="ARBA00023004"/>
    </source>
</evidence>
<dbReference type="InterPro" id="IPR012347">
    <property type="entry name" value="Ferritin-like"/>
</dbReference>
<keyword evidence="3" id="KW-0560">Oxidoreductase</keyword>
<dbReference type="PANTHER" id="PTHR11431:SF127">
    <property type="entry name" value="BACTERIAL NON-HEME FERRITIN"/>
    <property type="match status" value="1"/>
</dbReference>
<feature type="binding site" evidence="5">
    <location>
        <position position="55"/>
    </location>
    <ligand>
        <name>Fe cation</name>
        <dbReference type="ChEBI" id="CHEBI:24875"/>
        <label>1</label>
    </ligand>
</feature>
<dbReference type="CDD" id="cd01055">
    <property type="entry name" value="Nonheme_Ferritin"/>
    <property type="match status" value="1"/>
</dbReference>
<dbReference type="GO" id="GO:0006879">
    <property type="term" value="P:intracellular iron ion homeostasis"/>
    <property type="evidence" value="ECO:0007669"/>
    <property type="project" value="UniProtKB-KW"/>
</dbReference>
<dbReference type="InterPro" id="IPR041719">
    <property type="entry name" value="Ferritin_prok"/>
</dbReference>
<dbReference type="InterPro" id="IPR009040">
    <property type="entry name" value="Ferritin-like_diiron"/>
</dbReference>
<dbReference type="PANTHER" id="PTHR11431">
    <property type="entry name" value="FERRITIN"/>
    <property type="match status" value="1"/>
</dbReference>
<keyword evidence="4 5" id="KW-0408">Iron</keyword>
<evidence type="ECO:0000256" key="1">
    <source>
        <dbReference type="ARBA" id="ARBA00022434"/>
    </source>
</evidence>
<dbReference type="GO" id="GO:0004322">
    <property type="term" value="F:ferroxidase activity"/>
    <property type="evidence" value="ECO:0007669"/>
    <property type="project" value="TreeGrafter"/>
</dbReference>
<dbReference type="RefSeq" id="WP_106113834.1">
    <property type="nucleotide sequence ID" value="NZ_PVSR01000016.1"/>
</dbReference>
<dbReference type="Pfam" id="PF00210">
    <property type="entry name" value="Ferritin"/>
    <property type="match status" value="1"/>
</dbReference>
<dbReference type="Proteomes" id="UP000239352">
    <property type="component" value="Unassembled WGS sequence"/>
</dbReference>
<dbReference type="FunCoup" id="A0A2T0GW45">
    <property type="interactions" value="52"/>
</dbReference>
<reference evidence="8 9" key="1">
    <citation type="submission" date="2018-03" db="EMBL/GenBank/DDBJ databases">
        <title>Actinopolyspora mortivallis from Sahara, screening for active biomolecules.</title>
        <authorList>
            <person name="Selama O."/>
            <person name="Wellington E.M.H."/>
            <person name="Hacene H."/>
        </authorList>
    </citation>
    <scope>NUCLEOTIDE SEQUENCE [LARGE SCALE GENOMIC DNA]</scope>
    <source>
        <strain evidence="8 9">M5A</strain>
    </source>
</reference>
<keyword evidence="1 6" id="KW-0409">Iron storage</keyword>
<feature type="domain" description="Ferritin-like diiron" evidence="7">
    <location>
        <begin position="5"/>
        <end position="150"/>
    </location>
</feature>
<evidence type="ECO:0000256" key="3">
    <source>
        <dbReference type="ARBA" id="ARBA00023002"/>
    </source>
</evidence>
<feature type="binding site" evidence="5">
    <location>
        <position position="58"/>
    </location>
    <ligand>
        <name>Fe cation</name>
        <dbReference type="ChEBI" id="CHEBI:24875"/>
        <label>1</label>
    </ligand>
</feature>
<gene>
    <name evidence="8" type="ORF">CEP50_10895</name>
</gene>
<protein>
    <recommendedName>
        <fullName evidence="6">Ferritin</fullName>
    </recommendedName>
</protein>
<dbReference type="GO" id="GO:0005829">
    <property type="term" value="C:cytosol"/>
    <property type="evidence" value="ECO:0007669"/>
    <property type="project" value="TreeGrafter"/>
</dbReference>
<evidence type="ECO:0000259" key="7">
    <source>
        <dbReference type="PROSITE" id="PS50905"/>
    </source>
</evidence>
<proteinExistence type="predicted"/>
<dbReference type="GO" id="GO:0008198">
    <property type="term" value="F:ferrous iron binding"/>
    <property type="evidence" value="ECO:0007669"/>
    <property type="project" value="TreeGrafter"/>
</dbReference>
<keyword evidence="2 5" id="KW-0479">Metal-binding</keyword>
<dbReference type="EMBL" id="PVSR01000016">
    <property type="protein sequence ID" value="PRW63317.1"/>
    <property type="molecule type" value="Genomic_DNA"/>
</dbReference>
<sequence>MTTTEKQESKFHMLLQQQVRSEFNASQQYIALAVWFDSHDLPRLAAHFYRQAIEERNHGMMIVQFLMDNDIPVSIPSTDEVRNEFDEARELVALALAQEREVTAEIENLAKTARAEDDYIGEQFMQWFLKEQVEEVAQMSTLLNVVDRAGGNLFEVENFLAREQVGDEGNDPSAPPAAGGAL</sequence>
<dbReference type="Gene3D" id="1.20.1260.10">
    <property type="match status" value="1"/>
</dbReference>
<dbReference type="AlphaFoldDB" id="A0A2T0GW45"/>
<name>A0A2T0GW45_ACTMO</name>
<feature type="binding site" evidence="5">
    <location>
        <position position="132"/>
    </location>
    <ligand>
        <name>Fe cation</name>
        <dbReference type="ChEBI" id="CHEBI:24875"/>
        <label>1</label>
    </ligand>
</feature>
<dbReference type="InParanoid" id="A0A2T0GW45"/>
<dbReference type="PROSITE" id="PS50905">
    <property type="entry name" value="FERRITIN_LIKE"/>
    <property type="match status" value="1"/>
</dbReference>
<dbReference type="InterPro" id="IPR008331">
    <property type="entry name" value="Ferritin_DPS_dom"/>
</dbReference>
<evidence type="ECO:0000256" key="5">
    <source>
        <dbReference type="PIRSR" id="PIRSR601519-1"/>
    </source>
</evidence>
<dbReference type="GO" id="GO:0006826">
    <property type="term" value="P:iron ion transport"/>
    <property type="evidence" value="ECO:0007669"/>
    <property type="project" value="InterPro"/>
</dbReference>
<dbReference type="InterPro" id="IPR001519">
    <property type="entry name" value="Ferritin"/>
</dbReference>
<evidence type="ECO:0000313" key="9">
    <source>
        <dbReference type="Proteomes" id="UP000239352"/>
    </source>
</evidence>
<dbReference type="GO" id="GO:0008199">
    <property type="term" value="F:ferric iron binding"/>
    <property type="evidence" value="ECO:0007669"/>
    <property type="project" value="InterPro"/>
</dbReference>
<dbReference type="SUPFAM" id="SSF47240">
    <property type="entry name" value="Ferritin-like"/>
    <property type="match status" value="1"/>
</dbReference>
<organism evidence="8 9">
    <name type="scientific">Actinopolyspora mortivallis</name>
    <dbReference type="NCBI Taxonomy" id="33906"/>
    <lineage>
        <taxon>Bacteria</taxon>
        <taxon>Bacillati</taxon>
        <taxon>Actinomycetota</taxon>
        <taxon>Actinomycetes</taxon>
        <taxon>Actinopolysporales</taxon>
        <taxon>Actinopolysporaceae</taxon>
        <taxon>Actinopolyspora</taxon>
    </lineage>
</organism>
<feature type="binding site" evidence="5">
    <location>
        <position position="99"/>
    </location>
    <ligand>
        <name>Fe cation</name>
        <dbReference type="ChEBI" id="CHEBI:24875"/>
        <label>1</label>
    </ligand>
</feature>
<evidence type="ECO:0000313" key="8">
    <source>
        <dbReference type="EMBL" id="PRW63317.1"/>
    </source>
</evidence>
<accession>A0A2T0GW45</accession>
<dbReference type="InterPro" id="IPR009078">
    <property type="entry name" value="Ferritin-like_SF"/>
</dbReference>
<comment type="caution">
    <text evidence="8">The sequence shown here is derived from an EMBL/GenBank/DDBJ whole genome shotgun (WGS) entry which is preliminary data.</text>
</comment>